<accession>A0A2A2AH69</accession>
<dbReference type="CDD" id="cd01347">
    <property type="entry name" value="ligand_gated_channel"/>
    <property type="match status" value="1"/>
</dbReference>
<evidence type="ECO:0000256" key="12">
    <source>
        <dbReference type="ARBA" id="ARBA00023170"/>
    </source>
</evidence>
<evidence type="ECO:0000259" key="17">
    <source>
        <dbReference type="Pfam" id="PF00593"/>
    </source>
</evidence>
<sequence>MSFSRVDHMPCLVEHTLVCAAVLGALACCAVPAAAQSAGQSLPAPRVRQAVVEDVPAAAPKAEELPAVEITGSSAVPQADTQAYVRPQRASVSRADIDAKDTPFTIETVDMQANREHGYQDLGQMLEGVAGVDAGYGAWYDSILIRGFDADMGDIYRDGIRTGGNFRRSTSNVERIEILKGPASVLYGRSQGGGVVNMVSKKASFDAHSSASLRAGSWGRRGAALDFNRVIGEQLAVRLNADFDRGHSFRPLIKNRNKLLSPSVLWRSTDRRLQWEGQYTWENRWYVPDRGPVKNEYDAMGLRFNYGFARPGDYIDNTMRMASSKLQYQMLPDWRLEWTLGWLAQHHDFDHFYLGSYNAASGLFNPNYSWVDQTQRTLSNSLALHGQFKTGPLRHRLMLGYDFTDERNEGDSGALLFSTRFGVNPHDRAGWPANTHRLVPGGGHSQYSSRAHALLFNDVIELTPALKLALGGRYDRYDYGFRLSRYGAHDFEGSSFSPSAGLVWTPHPDHNLYASWSRSFSPLGGNGYLLTLRSNPAKLDSEPQYNKQIEVGIKSEWLDRRLSSTLAFYQLSKHNIRYQPDPVNDPDRYEVAGLHRTRGIDFSLTGQINAHWHVRASLGLMSPKIVQDAGNPKREGRYLSGASRRQAGLAVRYVAPASQWFAELSSAHTGKRYPNPPASYDTAIAGYTRFDALLGWRIAPDLQAVFAVQNLADKQYWRNSHMPGEPRSFMVRVNYEF</sequence>
<keyword evidence="4 14" id="KW-1134">Transmembrane beta strand</keyword>
<evidence type="ECO:0000256" key="14">
    <source>
        <dbReference type="PROSITE-ProRule" id="PRU01360"/>
    </source>
</evidence>
<keyword evidence="10 15" id="KW-0798">TonB box</keyword>
<keyword evidence="9" id="KW-0406">Ion transport</keyword>
<reference evidence="19 20" key="1">
    <citation type="submission" date="2017-08" db="EMBL/GenBank/DDBJ databases">
        <title>WGS of Clinical strains of the CDC Group NO-1 linked to zoonotic infections in humans.</title>
        <authorList>
            <person name="Bernier A.-M."/>
            <person name="Bernard K."/>
        </authorList>
    </citation>
    <scope>NUCLEOTIDE SEQUENCE [LARGE SCALE GENOMIC DNA]</scope>
    <source>
        <strain evidence="19 20">NML00-0135</strain>
    </source>
</reference>
<dbReference type="InterPro" id="IPR010105">
    <property type="entry name" value="TonB_sidphr_rcpt"/>
</dbReference>
<name>A0A2A2AH69_9BURK</name>
<protein>
    <submittedName>
        <fullName evidence="19">TonB-dependent siderophore receptor</fullName>
    </submittedName>
</protein>
<evidence type="ECO:0000256" key="4">
    <source>
        <dbReference type="ARBA" id="ARBA00022452"/>
    </source>
</evidence>
<dbReference type="PROSITE" id="PS52016">
    <property type="entry name" value="TONB_DEPENDENT_REC_3"/>
    <property type="match status" value="1"/>
</dbReference>
<evidence type="ECO:0000256" key="7">
    <source>
        <dbReference type="ARBA" id="ARBA00022729"/>
    </source>
</evidence>
<dbReference type="PANTHER" id="PTHR32552:SF68">
    <property type="entry name" value="FERRICHROME OUTER MEMBRANE TRANSPORTER_PHAGE RECEPTOR"/>
    <property type="match status" value="1"/>
</dbReference>
<evidence type="ECO:0000256" key="6">
    <source>
        <dbReference type="ARBA" id="ARBA00022692"/>
    </source>
</evidence>
<evidence type="ECO:0000256" key="3">
    <source>
        <dbReference type="ARBA" id="ARBA00022448"/>
    </source>
</evidence>
<dbReference type="Gene3D" id="2.40.170.20">
    <property type="entry name" value="TonB-dependent receptor, beta-barrel domain"/>
    <property type="match status" value="1"/>
</dbReference>
<keyword evidence="5" id="KW-0410">Iron transport</keyword>
<evidence type="ECO:0000256" key="16">
    <source>
        <dbReference type="SAM" id="SignalP"/>
    </source>
</evidence>
<keyword evidence="11 14" id="KW-0472">Membrane</keyword>
<feature type="chain" id="PRO_5013217218" evidence="16">
    <location>
        <begin position="36"/>
        <end position="737"/>
    </location>
</feature>
<evidence type="ECO:0000256" key="8">
    <source>
        <dbReference type="ARBA" id="ARBA00023004"/>
    </source>
</evidence>
<feature type="domain" description="TonB-dependent receptor plug" evidence="18">
    <location>
        <begin position="99"/>
        <end position="195"/>
    </location>
</feature>
<evidence type="ECO:0000256" key="1">
    <source>
        <dbReference type="ARBA" id="ARBA00004571"/>
    </source>
</evidence>
<dbReference type="AlphaFoldDB" id="A0A2A2AH69"/>
<keyword evidence="3 14" id="KW-0813">Transport</keyword>
<comment type="similarity">
    <text evidence="2 14 15">Belongs to the TonB-dependent receptor family.</text>
</comment>
<dbReference type="InterPro" id="IPR012910">
    <property type="entry name" value="Plug_dom"/>
</dbReference>
<comment type="subcellular location">
    <subcellularLocation>
        <location evidence="1 14">Cell outer membrane</location>
        <topology evidence="1 14">Multi-pass membrane protein</topology>
    </subcellularLocation>
</comment>
<dbReference type="InterPro" id="IPR037066">
    <property type="entry name" value="Plug_dom_sf"/>
</dbReference>
<evidence type="ECO:0000313" key="20">
    <source>
        <dbReference type="Proteomes" id="UP000218054"/>
    </source>
</evidence>
<evidence type="ECO:0000313" key="19">
    <source>
        <dbReference type="EMBL" id="PAT37104.1"/>
    </source>
</evidence>
<organism evidence="19 20">
    <name type="scientific">Vandammella animalimorsus</name>
    <dbReference type="NCBI Taxonomy" id="2029117"/>
    <lineage>
        <taxon>Bacteria</taxon>
        <taxon>Pseudomonadati</taxon>
        <taxon>Pseudomonadota</taxon>
        <taxon>Betaproteobacteria</taxon>
        <taxon>Burkholderiales</taxon>
        <taxon>Comamonadaceae</taxon>
        <taxon>Vandammella</taxon>
    </lineage>
</organism>
<evidence type="ECO:0000256" key="5">
    <source>
        <dbReference type="ARBA" id="ARBA00022496"/>
    </source>
</evidence>
<dbReference type="GO" id="GO:0009279">
    <property type="term" value="C:cell outer membrane"/>
    <property type="evidence" value="ECO:0007669"/>
    <property type="project" value="UniProtKB-SubCell"/>
</dbReference>
<evidence type="ECO:0000256" key="9">
    <source>
        <dbReference type="ARBA" id="ARBA00023065"/>
    </source>
</evidence>
<dbReference type="EMBL" id="NSJB01000004">
    <property type="protein sequence ID" value="PAT37104.1"/>
    <property type="molecule type" value="Genomic_DNA"/>
</dbReference>
<evidence type="ECO:0000256" key="10">
    <source>
        <dbReference type="ARBA" id="ARBA00023077"/>
    </source>
</evidence>
<dbReference type="Pfam" id="PF07715">
    <property type="entry name" value="Plug"/>
    <property type="match status" value="1"/>
</dbReference>
<evidence type="ECO:0000256" key="2">
    <source>
        <dbReference type="ARBA" id="ARBA00009810"/>
    </source>
</evidence>
<keyword evidence="8" id="KW-0408">Iron</keyword>
<dbReference type="InterPro" id="IPR036942">
    <property type="entry name" value="Beta-barrel_TonB_sf"/>
</dbReference>
<dbReference type="GO" id="GO:0015344">
    <property type="term" value="F:siderophore uptake transmembrane transporter activity"/>
    <property type="evidence" value="ECO:0007669"/>
    <property type="project" value="TreeGrafter"/>
</dbReference>
<evidence type="ECO:0000256" key="15">
    <source>
        <dbReference type="RuleBase" id="RU003357"/>
    </source>
</evidence>
<keyword evidence="6 14" id="KW-0812">Transmembrane</keyword>
<comment type="caution">
    <text evidence="19">The sequence shown here is derived from an EMBL/GenBank/DDBJ whole genome shotgun (WGS) entry which is preliminary data.</text>
</comment>
<keyword evidence="13 14" id="KW-0998">Cell outer membrane</keyword>
<dbReference type="NCBIfam" id="TIGR01783">
    <property type="entry name" value="TonB-siderophor"/>
    <property type="match status" value="1"/>
</dbReference>
<keyword evidence="20" id="KW-1185">Reference proteome</keyword>
<dbReference type="Gene3D" id="2.170.130.10">
    <property type="entry name" value="TonB-dependent receptor, plug domain"/>
    <property type="match status" value="1"/>
</dbReference>
<dbReference type="SUPFAM" id="SSF56935">
    <property type="entry name" value="Porins"/>
    <property type="match status" value="1"/>
</dbReference>
<dbReference type="InterPro" id="IPR039426">
    <property type="entry name" value="TonB-dep_rcpt-like"/>
</dbReference>
<evidence type="ECO:0000256" key="13">
    <source>
        <dbReference type="ARBA" id="ARBA00023237"/>
    </source>
</evidence>
<dbReference type="GO" id="GO:0038023">
    <property type="term" value="F:signaling receptor activity"/>
    <property type="evidence" value="ECO:0007669"/>
    <property type="project" value="InterPro"/>
</dbReference>
<dbReference type="GO" id="GO:0015891">
    <property type="term" value="P:siderophore transport"/>
    <property type="evidence" value="ECO:0007669"/>
    <property type="project" value="InterPro"/>
</dbReference>
<dbReference type="PANTHER" id="PTHR32552">
    <property type="entry name" value="FERRICHROME IRON RECEPTOR-RELATED"/>
    <property type="match status" value="1"/>
</dbReference>
<evidence type="ECO:0000259" key="18">
    <source>
        <dbReference type="Pfam" id="PF07715"/>
    </source>
</evidence>
<dbReference type="Pfam" id="PF00593">
    <property type="entry name" value="TonB_dep_Rec_b-barrel"/>
    <property type="match status" value="1"/>
</dbReference>
<feature type="signal peptide" evidence="16">
    <location>
        <begin position="1"/>
        <end position="35"/>
    </location>
</feature>
<keyword evidence="7 16" id="KW-0732">Signal</keyword>
<feature type="domain" description="TonB-dependent receptor-like beta-barrel" evidence="17">
    <location>
        <begin position="286"/>
        <end position="711"/>
    </location>
</feature>
<keyword evidence="12 19" id="KW-0675">Receptor</keyword>
<dbReference type="PROSITE" id="PS51257">
    <property type="entry name" value="PROKAR_LIPOPROTEIN"/>
    <property type="match status" value="1"/>
</dbReference>
<gene>
    <name evidence="19" type="ORF">CK625_08075</name>
</gene>
<dbReference type="Proteomes" id="UP000218054">
    <property type="component" value="Unassembled WGS sequence"/>
</dbReference>
<proteinExistence type="inferred from homology"/>
<evidence type="ECO:0000256" key="11">
    <source>
        <dbReference type="ARBA" id="ARBA00023136"/>
    </source>
</evidence>
<dbReference type="InterPro" id="IPR000531">
    <property type="entry name" value="Beta-barrel_TonB"/>
</dbReference>